<evidence type="ECO:0000313" key="3">
    <source>
        <dbReference type="Proteomes" id="UP000258309"/>
    </source>
</evidence>
<dbReference type="AlphaFoldDB" id="A0A3E2HE00"/>
<organism evidence="2 3">
    <name type="scientific">Scytalidium lignicola</name>
    <name type="common">Hyphomycete</name>
    <dbReference type="NCBI Taxonomy" id="5539"/>
    <lineage>
        <taxon>Eukaryota</taxon>
        <taxon>Fungi</taxon>
        <taxon>Dikarya</taxon>
        <taxon>Ascomycota</taxon>
        <taxon>Pezizomycotina</taxon>
        <taxon>Leotiomycetes</taxon>
        <taxon>Leotiomycetes incertae sedis</taxon>
        <taxon>Scytalidium</taxon>
    </lineage>
</organism>
<name>A0A3E2HE00_SCYLI</name>
<feature type="compositionally biased region" description="Acidic residues" evidence="1">
    <location>
        <begin position="107"/>
        <end position="120"/>
    </location>
</feature>
<sequence length="185" mass="19838">MAFSRAAAFRSVFRSARPTFARQSQGLRQAARRGYASHIPSPKTSDAPWAIGAVLVTVPTCWFLLQSAPPEAHHLHTPGGHGSSHKQEEEHVEEVKAEKSEDKAEEKVEENDETPAETADEAPSSETPSEGEEAQASEKEEPAAAEVAAGEGEQGNVAQNLENSDEEKQTPSKKAGEAKNPETNA</sequence>
<proteinExistence type="predicted"/>
<dbReference type="EMBL" id="NCSJ02000071">
    <property type="protein sequence ID" value="RFU31639.1"/>
    <property type="molecule type" value="Genomic_DNA"/>
</dbReference>
<comment type="caution">
    <text evidence="2">The sequence shown here is derived from an EMBL/GenBank/DDBJ whole genome shotgun (WGS) entry which is preliminary data.</text>
</comment>
<dbReference type="OMA" id="NDNTEHT"/>
<gene>
    <name evidence="2" type="ORF">B7463_g4685</name>
</gene>
<feature type="compositionally biased region" description="Basic and acidic residues" evidence="1">
    <location>
        <begin position="166"/>
        <end position="185"/>
    </location>
</feature>
<evidence type="ECO:0000256" key="1">
    <source>
        <dbReference type="SAM" id="MobiDB-lite"/>
    </source>
</evidence>
<dbReference type="Proteomes" id="UP000258309">
    <property type="component" value="Unassembled WGS sequence"/>
</dbReference>
<protein>
    <submittedName>
        <fullName evidence="2">Uncharacterized protein</fullName>
    </submittedName>
</protein>
<dbReference type="OrthoDB" id="4590707at2759"/>
<keyword evidence="3" id="KW-1185">Reference proteome</keyword>
<feature type="compositionally biased region" description="Basic and acidic residues" evidence="1">
    <location>
        <begin position="85"/>
        <end position="106"/>
    </location>
</feature>
<accession>A0A3E2HE00</accession>
<feature type="non-terminal residue" evidence="2">
    <location>
        <position position="1"/>
    </location>
</feature>
<evidence type="ECO:0000313" key="2">
    <source>
        <dbReference type="EMBL" id="RFU31639.1"/>
    </source>
</evidence>
<reference evidence="2 3" key="1">
    <citation type="submission" date="2018-05" db="EMBL/GenBank/DDBJ databases">
        <title>Draft genome sequence of Scytalidium lignicola DSM 105466, a ubiquitous saprotrophic fungus.</title>
        <authorList>
            <person name="Buettner E."/>
            <person name="Gebauer A.M."/>
            <person name="Hofrichter M."/>
            <person name="Liers C."/>
            <person name="Kellner H."/>
        </authorList>
    </citation>
    <scope>NUCLEOTIDE SEQUENCE [LARGE SCALE GENOMIC DNA]</scope>
    <source>
        <strain evidence="2 3">DSM 105466</strain>
    </source>
</reference>
<feature type="region of interest" description="Disordered" evidence="1">
    <location>
        <begin position="73"/>
        <end position="185"/>
    </location>
</feature>
<feature type="non-terminal residue" evidence="2">
    <location>
        <position position="185"/>
    </location>
</feature>
<dbReference type="STRING" id="5539.A0A3E2HE00"/>